<evidence type="ECO:0000313" key="2">
    <source>
        <dbReference type="EMBL" id="GFA36140.1"/>
    </source>
</evidence>
<gene>
    <name evidence="2" type="ORF">Tci_608112</name>
</gene>
<feature type="region of interest" description="Disordered" evidence="1">
    <location>
        <begin position="1"/>
        <end position="68"/>
    </location>
</feature>
<comment type="caution">
    <text evidence="2">The sequence shown here is derived from an EMBL/GenBank/DDBJ whole genome shotgun (WGS) entry which is preliminary data.</text>
</comment>
<name>A0A699JGJ2_TANCI</name>
<feature type="non-terminal residue" evidence="2">
    <location>
        <position position="1"/>
    </location>
</feature>
<sequence>GDDSAAHGEVPTITKEPSIPSLTPPTPLPQLPQDIPSTSQVQQAPPQSPQVKPSSPQPQPQQQAADFPMSLLQEAIDACAALTRRLEHLEYDKVAQALEITKVDTSDDTVMDDESNLGRMIAEMDQDDTVVLKDDKEEDKEVADKDVKEAKVGESAQVQGRQAESQVKIYKIHMVYANKVLSMHEDETEPAENVAGFKMDYFKGISYDDIRPIFEAKFNLNVSFLLKTKEQIKEEENRGLHKLNETLAERATKRRKLDEELILLVERKYPLTRFTLDQMLNAVRLKVKEESEVSLDLLRKICQVFNAAGEELNAGGEELNAAKKS</sequence>
<reference evidence="2" key="1">
    <citation type="journal article" date="2019" name="Sci. Rep.">
        <title>Draft genome of Tanacetum cinerariifolium, the natural source of mosquito coil.</title>
        <authorList>
            <person name="Yamashiro T."/>
            <person name="Shiraishi A."/>
            <person name="Satake H."/>
            <person name="Nakayama K."/>
        </authorList>
    </citation>
    <scope>NUCLEOTIDE SEQUENCE</scope>
</reference>
<protein>
    <submittedName>
        <fullName evidence="2">Uncharacterized protein</fullName>
    </submittedName>
</protein>
<feature type="compositionally biased region" description="Low complexity" evidence="1">
    <location>
        <begin position="31"/>
        <end position="54"/>
    </location>
</feature>
<evidence type="ECO:0000256" key="1">
    <source>
        <dbReference type="SAM" id="MobiDB-lite"/>
    </source>
</evidence>
<organism evidence="2">
    <name type="scientific">Tanacetum cinerariifolium</name>
    <name type="common">Dalmatian daisy</name>
    <name type="synonym">Chrysanthemum cinerariifolium</name>
    <dbReference type="NCBI Taxonomy" id="118510"/>
    <lineage>
        <taxon>Eukaryota</taxon>
        <taxon>Viridiplantae</taxon>
        <taxon>Streptophyta</taxon>
        <taxon>Embryophyta</taxon>
        <taxon>Tracheophyta</taxon>
        <taxon>Spermatophyta</taxon>
        <taxon>Magnoliopsida</taxon>
        <taxon>eudicotyledons</taxon>
        <taxon>Gunneridae</taxon>
        <taxon>Pentapetalae</taxon>
        <taxon>asterids</taxon>
        <taxon>campanulids</taxon>
        <taxon>Asterales</taxon>
        <taxon>Asteraceae</taxon>
        <taxon>Asteroideae</taxon>
        <taxon>Anthemideae</taxon>
        <taxon>Anthemidinae</taxon>
        <taxon>Tanacetum</taxon>
    </lineage>
</organism>
<dbReference type="AlphaFoldDB" id="A0A699JGJ2"/>
<accession>A0A699JGJ2</accession>
<dbReference type="EMBL" id="BKCJ010410929">
    <property type="protein sequence ID" value="GFA36140.1"/>
    <property type="molecule type" value="Genomic_DNA"/>
</dbReference>
<proteinExistence type="predicted"/>